<evidence type="ECO:0000313" key="3">
    <source>
        <dbReference type="Proteomes" id="UP000636709"/>
    </source>
</evidence>
<evidence type="ECO:0000313" key="2">
    <source>
        <dbReference type="EMBL" id="KAF8762947.1"/>
    </source>
</evidence>
<sequence length="154" mass="16593">MRAVFPTKAIGGHSGIARLLDPSRGRGTGVASAGGLVFFDDRLVAMPGDDHHLRRHQARVVTDFFDVQLGCAAMVAHPNHHHRGSPVVLIDMANKTSRFGVLPDASEVVWVHVPADCFCHQDQLTPTTTAPSTTTTTTTPETVSRPISRPIRAL</sequence>
<accession>A0A835FLX8</accession>
<dbReference type="Proteomes" id="UP000636709">
    <property type="component" value="Unassembled WGS sequence"/>
</dbReference>
<gene>
    <name evidence="2" type="ORF">HU200_008793</name>
</gene>
<comment type="caution">
    <text evidence="2">The sequence shown here is derived from an EMBL/GenBank/DDBJ whole genome shotgun (WGS) entry which is preliminary data.</text>
</comment>
<reference evidence="2" key="1">
    <citation type="submission" date="2020-07" db="EMBL/GenBank/DDBJ databases">
        <title>Genome sequence and genetic diversity analysis of an under-domesticated orphan crop, white fonio (Digitaria exilis).</title>
        <authorList>
            <person name="Bennetzen J.L."/>
            <person name="Chen S."/>
            <person name="Ma X."/>
            <person name="Wang X."/>
            <person name="Yssel A.E.J."/>
            <person name="Chaluvadi S.R."/>
            <person name="Johnson M."/>
            <person name="Gangashetty P."/>
            <person name="Hamidou F."/>
            <person name="Sanogo M.D."/>
            <person name="Zwaenepoel A."/>
            <person name="Wallace J."/>
            <person name="Van De Peer Y."/>
            <person name="Van Deynze A."/>
        </authorList>
    </citation>
    <scope>NUCLEOTIDE SEQUENCE</scope>
    <source>
        <tissue evidence="2">Leaves</tissue>
    </source>
</reference>
<feature type="region of interest" description="Disordered" evidence="1">
    <location>
        <begin position="122"/>
        <end position="154"/>
    </location>
</feature>
<feature type="compositionally biased region" description="Low complexity" evidence="1">
    <location>
        <begin position="125"/>
        <end position="142"/>
    </location>
</feature>
<dbReference type="AlphaFoldDB" id="A0A835FLX8"/>
<protein>
    <submittedName>
        <fullName evidence="2">Uncharacterized protein</fullName>
    </submittedName>
</protein>
<evidence type="ECO:0000256" key="1">
    <source>
        <dbReference type="SAM" id="MobiDB-lite"/>
    </source>
</evidence>
<proteinExistence type="predicted"/>
<dbReference type="EMBL" id="JACEFO010000592">
    <property type="protein sequence ID" value="KAF8762947.1"/>
    <property type="molecule type" value="Genomic_DNA"/>
</dbReference>
<name>A0A835FLX8_9POAL</name>
<organism evidence="2 3">
    <name type="scientific">Digitaria exilis</name>
    <dbReference type="NCBI Taxonomy" id="1010633"/>
    <lineage>
        <taxon>Eukaryota</taxon>
        <taxon>Viridiplantae</taxon>
        <taxon>Streptophyta</taxon>
        <taxon>Embryophyta</taxon>
        <taxon>Tracheophyta</taxon>
        <taxon>Spermatophyta</taxon>
        <taxon>Magnoliopsida</taxon>
        <taxon>Liliopsida</taxon>
        <taxon>Poales</taxon>
        <taxon>Poaceae</taxon>
        <taxon>PACMAD clade</taxon>
        <taxon>Panicoideae</taxon>
        <taxon>Panicodae</taxon>
        <taxon>Paniceae</taxon>
        <taxon>Anthephorinae</taxon>
        <taxon>Digitaria</taxon>
    </lineage>
</organism>
<keyword evidence="3" id="KW-1185">Reference proteome</keyword>